<evidence type="ECO:0000256" key="6">
    <source>
        <dbReference type="ARBA" id="ARBA00022723"/>
    </source>
</evidence>
<evidence type="ECO:0000256" key="2">
    <source>
        <dbReference type="ARBA" id="ARBA00001936"/>
    </source>
</evidence>
<dbReference type="InterPro" id="IPR039356">
    <property type="entry name" value="YfbR/HDDC2"/>
</dbReference>
<dbReference type="STRING" id="1123308.GCA_000380085_01898"/>
<dbReference type="RefSeq" id="WP_018374443.1">
    <property type="nucleotide sequence ID" value="NZ_LT906439.1"/>
</dbReference>
<organism evidence="9 10">
    <name type="scientific">Streptococcus merionis</name>
    <dbReference type="NCBI Taxonomy" id="400065"/>
    <lineage>
        <taxon>Bacteria</taxon>
        <taxon>Bacillati</taxon>
        <taxon>Bacillota</taxon>
        <taxon>Bacilli</taxon>
        <taxon>Lactobacillales</taxon>
        <taxon>Streptococcaceae</taxon>
        <taxon>Streptococcus</taxon>
    </lineage>
</organism>
<dbReference type="SMART" id="SM00471">
    <property type="entry name" value="HDc"/>
    <property type="match status" value="1"/>
</dbReference>
<keyword evidence="6" id="KW-0479">Metal-binding</keyword>
<dbReference type="InterPro" id="IPR003607">
    <property type="entry name" value="HD/PDEase_dom"/>
</dbReference>
<comment type="cofactor">
    <cofactor evidence="3">
        <name>Co(2+)</name>
        <dbReference type="ChEBI" id="CHEBI:48828"/>
    </cofactor>
</comment>
<dbReference type="EC" id="3.1.3.89" evidence="5"/>
<dbReference type="PANTHER" id="PTHR11845:SF13">
    <property type="entry name" value="5'-DEOXYNUCLEOTIDASE HDDC2"/>
    <property type="match status" value="1"/>
</dbReference>
<dbReference type="KEGG" id="smen:SAMEA4412692_1259"/>
<evidence type="ECO:0000256" key="5">
    <source>
        <dbReference type="ARBA" id="ARBA00012964"/>
    </source>
</evidence>
<sequence>MADNYRTPQELLSFFKELEWLKTVKRQNKTFDNGRHENSAEHSWQLAIMSQFLMVYFPEPVNMERVMTMLLLHDVGEIHAGDTSAFDEEGKTTSYEREWLSVQRTFGKLPNDLRQFALEHWQEFELGNSAEARYARVIDALAPLMNHFFIAEENENPSGLTKTQVLARKAFIAEESQPLWELTQYLIDASVKKGLYLDV</sequence>
<accession>A0A239STZ0</accession>
<gene>
    <name evidence="9" type="ORF">SAMEA4412692_01259</name>
</gene>
<dbReference type="SUPFAM" id="SSF109604">
    <property type="entry name" value="HD-domain/PDEase-like"/>
    <property type="match status" value="1"/>
</dbReference>
<dbReference type="eggNOG" id="COG1896">
    <property type="taxonomic scope" value="Bacteria"/>
</dbReference>
<dbReference type="InterPro" id="IPR006674">
    <property type="entry name" value="HD_domain"/>
</dbReference>
<evidence type="ECO:0000256" key="4">
    <source>
        <dbReference type="ARBA" id="ARBA00011738"/>
    </source>
</evidence>
<reference evidence="9 10" key="1">
    <citation type="submission" date="2017-06" db="EMBL/GenBank/DDBJ databases">
        <authorList>
            <consortium name="Pathogen Informatics"/>
        </authorList>
    </citation>
    <scope>NUCLEOTIDE SEQUENCE [LARGE SCALE GENOMIC DNA]</scope>
    <source>
        <strain evidence="9 10">NCTC13788</strain>
    </source>
</reference>
<dbReference type="GO" id="GO:0005737">
    <property type="term" value="C:cytoplasm"/>
    <property type="evidence" value="ECO:0007669"/>
    <property type="project" value="TreeGrafter"/>
</dbReference>
<evidence type="ECO:0000256" key="1">
    <source>
        <dbReference type="ARBA" id="ARBA00001638"/>
    </source>
</evidence>
<dbReference type="PANTHER" id="PTHR11845">
    <property type="entry name" value="5'-DEOXYNUCLEOTIDASE HDDC2"/>
    <property type="match status" value="1"/>
</dbReference>
<name>A0A239STZ0_9STRE</name>
<dbReference type="Proteomes" id="UP000215185">
    <property type="component" value="Chromosome 1"/>
</dbReference>
<evidence type="ECO:0000256" key="7">
    <source>
        <dbReference type="ARBA" id="ARBA00022801"/>
    </source>
</evidence>
<keyword evidence="10" id="KW-1185">Reference proteome</keyword>
<comment type="cofactor">
    <cofactor evidence="2">
        <name>Mn(2+)</name>
        <dbReference type="ChEBI" id="CHEBI:29035"/>
    </cofactor>
</comment>
<dbReference type="AlphaFoldDB" id="A0A239STZ0"/>
<feature type="domain" description="HD/PDEase" evidence="8">
    <location>
        <begin position="35"/>
        <end position="153"/>
    </location>
</feature>
<comment type="subunit">
    <text evidence="4">Homodimer.</text>
</comment>
<evidence type="ECO:0000313" key="9">
    <source>
        <dbReference type="EMBL" id="SNU88877.1"/>
    </source>
</evidence>
<evidence type="ECO:0000313" key="10">
    <source>
        <dbReference type="Proteomes" id="UP000215185"/>
    </source>
</evidence>
<evidence type="ECO:0000256" key="3">
    <source>
        <dbReference type="ARBA" id="ARBA00001941"/>
    </source>
</evidence>
<dbReference type="Pfam" id="PF13023">
    <property type="entry name" value="HD_3"/>
    <property type="match status" value="1"/>
</dbReference>
<proteinExistence type="predicted"/>
<evidence type="ECO:0000259" key="8">
    <source>
        <dbReference type="SMART" id="SM00471"/>
    </source>
</evidence>
<dbReference type="OrthoDB" id="9796032at2"/>
<dbReference type="EMBL" id="LT906439">
    <property type="protein sequence ID" value="SNU88877.1"/>
    <property type="molecule type" value="Genomic_DNA"/>
</dbReference>
<dbReference type="GO" id="GO:0002953">
    <property type="term" value="F:5'-deoxynucleotidase activity"/>
    <property type="evidence" value="ECO:0007669"/>
    <property type="project" value="UniProtKB-EC"/>
</dbReference>
<keyword evidence="7 9" id="KW-0378">Hydrolase</keyword>
<dbReference type="GO" id="GO:0046872">
    <property type="term" value="F:metal ion binding"/>
    <property type="evidence" value="ECO:0007669"/>
    <property type="project" value="UniProtKB-KW"/>
</dbReference>
<protein>
    <recommendedName>
        <fullName evidence="5">5'-deoxynucleotidase</fullName>
        <ecNumber evidence="5">3.1.3.89</ecNumber>
    </recommendedName>
</protein>
<dbReference type="Gene3D" id="1.10.3210.10">
    <property type="entry name" value="Hypothetical protein af1432"/>
    <property type="match status" value="1"/>
</dbReference>
<comment type="catalytic activity">
    <reaction evidence="1">
        <text>a 2'-deoxyribonucleoside 5'-phosphate + H2O = a 2'-deoxyribonucleoside + phosphate</text>
        <dbReference type="Rhea" id="RHEA:36167"/>
        <dbReference type="ChEBI" id="CHEBI:15377"/>
        <dbReference type="ChEBI" id="CHEBI:18274"/>
        <dbReference type="ChEBI" id="CHEBI:43474"/>
        <dbReference type="ChEBI" id="CHEBI:65317"/>
        <dbReference type="EC" id="3.1.3.89"/>
    </reaction>
</comment>